<dbReference type="RefSeq" id="WP_359989565.1">
    <property type="nucleotide sequence ID" value="NZ_JBEZLS010000041.1"/>
</dbReference>
<name>A0ABV3EGE0_9ACTN</name>
<sequence length="219" mass="23942">MKRIAAIPLILASLAFPVVTSCSTRANEPHSAPDGCEEVLGSSGIKWVHDHATGDAGETIERSTMSLKESREGYLKQMESWDPEGTHWSSELCTMRKFTSGKNAVLRIEFGPSSTPFNFNTKGSEGTTELVNPDVKLHQVKDHREITHYGIYVKCKMPGTPPHQASTTPLAGVLTDTLTEGTTADARVTYLLRSTRAVVRSLKCENKPVVPVSFPTSKQ</sequence>
<proteinExistence type="predicted"/>
<protein>
    <recommendedName>
        <fullName evidence="4">Lipoprotein</fullName>
    </recommendedName>
</protein>
<dbReference type="PROSITE" id="PS51257">
    <property type="entry name" value="PROKAR_LIPOPROTEIN"/>
    <property type="match status" value="1"/>
</dbReference>
<keyword evidence="3" id="KW-1185">Reference proteome</keyword>
<feature type="signal peptide" evidence="1">
    <location>
        <begin position="1"/>
        <end position="26"/>
    </location>
</feature>
<keyword evidence="1" id="KW-0732">Signal</keyword>
<comment type="caution">
    <text evidence="2">The sequence shown here is derived from an EMBL/GenBank/DDBJ whole genome shotgun (WGS) entry which is preliminary data.</text>
</comment>
<evidence type="ECO:0000313" key="3">
    <source>
        <dbReference type="Proteomes" id="UP001551582"/>
    </source>
</evidence>
<feature type="chain" id="PRO_5047262076" description="Lipoprotein" evidence="1">
    <location>
        <begin position="27"/>
        <end position="219"/>
    </location>
</feature>
<dbReference type="EMBL" id="JBEZLS010000041">
    <property type="protein sequence ID" value="MEU9356072.1"/>
    <property type="molecule type" value="Genomic_DNA"/>
</dbReference>
<evidence type="ECO:0008006" key="4">
    <source>
        <dbReference type="Google" id="ProtNLM"/>
    </source>
</evidence>
<dbReference type="Proteomes" id="UP001551582">
    <property type="component" value="Unassembled WGS sequence"/>
</dbReference>
<organism evidence="2 3">
    <name type="scientific">Streptomyces griseoloalbus</name>
    <dbReference type="NCBI Taxonomy" id="67303"/>
    <lineage>
        <taxon>Bacteria</taxon>
        <taxon>Bacillati</taxon>
        <taxon>Actinomycetota</taxon>
        <taxon>Actinomycetes</taxon>
        <taxon>Kitasatosporales</taxon>
        <taxon>Streptomycetaceae</taxon>
        <taxon>Streptomyces</taxon>
    </lineage>
</organism>
<evidence type="ECO:0000256" key="1">
    <source>
        <dbReference type="SAM" id="SignalP"/>
    </source>
</evidence>
<reference evidence="2 3" key="1">
    <citation type="submission" date="2024-06" db="EMBL/GenBank/DDBJ databases">
        <title>The Natural Products Discovery Center: Release of the First 8490 Sequenced Strains for Exploring Actinobacteria Biosynthetic Diversity.</title>
        <authorList>
            <person name="Kalkreuter E."/>
            <person name="Kautsar S.A."/>
            <person name="Yang D."/>
            <person name="Bader C.D."/>
            <person name="Teijaro C.N."/>
            <person name="Fluegel L."/>
            <person name="Davis C.M."/>
            <person name="Simpson J.R."/>
            <person name="Lauterbach L."/>
            <person name="Steele A.D."/>
            <person name="Gui C."/>
            <person name="Meng S."/>
            <person name="Li G."/>
            <person name="Viehrig K."/>
            <person name="Ye F."/>
            <person name="Su P."/>
            <person name="Kiefer A.F."/>
            <person name="Nichols A."/>
            <person name="Cepeda A.J."/>
            <person name="Yan W."/>
            <person name="Fan B."/>
            <person name="Jiang Y."/>
            <person name="Adhikari A."/>
            <person name="Zheng C.-J."/>
            <person name="Schuster L."/>
            <person name="Cowan T.M."/>
            <person name="Smanski M.J."/>
            <person name="Chevrette M.G."/>
            <person name="De Carvalho L.P.S."/>
            <person name="Shen B."/>
        </authorList>
    </citation>
    <scope>NUCLEOTIDE SEQUENCE [LARGE SCALE GENOMIC DNA]</scope>
    <source>
        <strain evidence="2 3">NPDC048274</strain>
    </source>
</reference>
<gene>
    <name evidence="2" type="ORF">AB0D65_35000</name>
</gene>
<accession>A0ABV3EGE0</accession>
<evidence type="ECO:0000313" key="2">
    <source>
        <dbReference type="EMBL" id="MEU9356072.1"/>
    </source>
</evidence>